<gene>
    <name evidence="1" type="ORF">S01H4_24630</name>
</gene>
<name>X1AVR0_9ZZZZ</name>
<accession>X1AVR0</accession>
<reference evidence="1" key="1">
    <citation type="journal article" date="2014" name="Front. Microbiol.">
        <title>High frequency of phylogenetically diverse reductive dehalogenase-homologous genes in deep subseafloor sedimentary metagenomes.</title>
        <authorList>
            <person name="Kawai M."/>
            <person name="Futagami T."/>
            <person name="Toyoda A."/>
            <person name="Takaki Y."/>
            <person name="Nishi S."/>
            <person name="Hori S."/>
            <person name="Arai W."/>
            <person name="Tsubouchi T."/>
            <person name="Morono Y."/>
            <person name="Uchiyama I."/>
            <person name="Ito T."/>
            <person name="Fujiyama A."/>
            <person name="Inagaki F."/>
            <person name="Takami H."/>
        </authorList>
    </citation>
    <scope>NUCLEOTIDE SEQUENCE</scope>
    <source>
        <strain evidence="1">Expedition CK06-06</strain>
    </source>
</reference>
<proteinExistence type="predicted"/>
<sequence>ICKNCNSFIFQERDYIYPPIYHAVWNQYAKNSSLGGTANPTPDFSDMVFLNEMNRLREIKTYLEMDMEPVVFSHSFDGDKVFDLEFTSASFRGHKGNTLVELYYAFPLKDLTYSRDGRNKYAVVEREIAVRNVNLAYLYAEKSDINVEVDLNKDVGDMASIGQVSFEMSPGEIDPVANFHFKCKEANSVGLYYHELEPRNFRGTGLMLSDIQFSDGIKETSQIDQYTKNGLQVIPHISENVHRNLSLYVYYEVYNLKQDEDGDARYRIEYVISRRGVESVEEITKKDTTGVKLP</sequence>
<evidence type="ECO:0000313" key="1">
    <source>
        <dbReference type="EMBL" id="GAG87124.1"/>
    </source>
</evidence>
<feature type="non-terminal residue" evidence="1">
    <location>
        <position position="294"/>
    </location>
</feature>
<dbReference type="EMBL" id="BART01011598">
    <property type="protein sequence ID" value="GAG87124.1"/>
    <property type="molecule type" value="Genomic_DNA"/>
</dbReference>
<organism evidence="1">
    <name type="scientific">marine sediment metagenome</name>
    <dbReference type="NCBI Taxonomy" id="412755"/>
    <lineage>
        <taxon>unclassified sequences</taxon>
        <taxon>metagenomes</taxon>
        <taxon>ecological metagenomes</taxon>
    </lineage>
</organism>
<feature type="non-terminal residue" evidence="1">
    <location>
        <position position="1"/>
    </location>
</feature>
<protein>
    <submittedName>
        <fullName evidence="1">Uncharacterized protein</fullName>
    </submittedName>
</protein>
<dbReference type="AlphaFoldDB" id="X1AVR0"/>
<comment type="caution">
    <text evidence="1">The sequence shown here is derived from an EMBL/GenBank/DDBJ whole genome shotgun (WGS) entry which is preliminary data.</text>
</comment>